<gene>
    <name evidence="3" type="ORF">C3747_126g144</name>
</gene>
<dbReference type="VEuPathDB" id="TriTrypDB:TcG_07308"/>
<feature type="region of interest" description="Disordered" evidence="1">
    <location>
        <begin position="1"/>
        <end position="33"/>
    </location>
</feature>
<dbReference type="VEuPathDB" id="TriTrypDB:C3747_126g144"/>
<dbReference type="VEuPathDB" id="TriTrypDB:TcBrA4_0096710"/>
<dbReference type="VEuPathDB" id="TriTrypDB:TcYC6_0086000"/>
<dbReference type="VEuPathDB" id="TriTrypDB:Tc_MARK_6657"/>
<evidence type="ECO:0000313" key="3">
    <source>
        <dbReference type="EMBL" id="PWV05647.1"/>
    </source>
</evidence>
<name>A0A2V2WBK6_TRYCR</name>
<accession>A0A2V2WBK6</accession>
<feature type="compositionally biased region" description="Polar residues" evidence="1">
    <location>
        <begin position="1"/>
        <end position="12"/>
    </location>
</feature>
<reference evidence="3 4" key="1">
    <citation type="journal article" date="2018" name="Microb. Genom.">
        <title>Expanding an expanded genome: long-read sequencing of Trypanosoma cruzi.</title>
        <authorList>
            <person name="Berna L."/>
            <person name="Rodriguez M."/>
            <person name="Chiribao M.L."/>
            <person name="Parodi-Talice A."/>
            <person name="Pita S."/>
            <person name="Rijo G."/>
            <person name="Alvarez-Valin F."/>
            <person name="Robello C."/>
        </authorList>
    </citation>
    <scope>NUCLEOTIDE SEQUENCE [LARGE SCALE GENOMIC DNA]</scope>
    <source>
        <strain evidence="3 4">TCC</strain>
    </source>
</reference>
<evidence type="ECO:0000259" key="2">
    <source>
        <dbReference type="Pfam" id="PF23398"/>
    </source>
</evidence>
<dbReference type="VEuPathDB" id="TriTrypDB:ECC02_009286"/>
<dbReference type="OrthoDB" id="268046at2759"/>
<proteinExistence type="predicted"/>
<feature type="domain" description="Flagellar attachment zone protein 1 conserved" evidence="2">
    <location>
        <begin position="51"/>
        <end position="141"/>
    </location>
</feature>
<dbReference type="VEuPathDB" id="TriTrypDB:TCDM_07422"/>
<dbReference type="VEuPathDB" id="TriTrypDB:C4B63_24g203"/>
<dbReference type="EMBL" id="PRFC01000126">
    <property type="protein sequence ID" value="PWV05647.1"/>
    <property type="molecule type" value="Genomic_DNA"/>
</dbReference>
<dbReference type="Pfam" id="PF23398">
    <property type="entry name" value="FAZ1_cons"/>
    <property type="match status" value="1"/>
</dbReference>
<dbReference type="VEuPathDB" id="TriTrypDB:TcCLB.503943.14"/>
<dbReference type="VEuPathDB" id="TriTrypDB:BCY84_12122"/>
<evidence type="ECO:0000313" key="4">
    <source>
        <dbReference type="Proteomes" id="UP000246078"/>
    </source>
</evidence>
<dbReference type="InterPro" id="IPR056614">
    <property type="entry name" value="FAZ1_cons"/>
</dbReference>
<protein>
    <recommendedName>
        <fullName evidence="2">Flagellar attachment zone protein 1 conserved domain-containing protein</fullName>
    </recommendedName>
</protein>
<dbReference type="Proteomes" id="UP000246078">
    <property type="component" value="Unassembled WGS sequence"/>
</dbReference>
<dbReference type="VEuPathDB" id="TriTrypDB:TCSYLVIO_003593"/>
<evidence type="ECO:0000256" key="1">
    <source>
        <dbReference type="SAM" id="MobiDB-lite"/>
    </source>
</evidence>
<dbReference type="VEuPathDB" id="TriTrypDB:TcCLB.504421.19"/>
<dbReference type="VEuPathDB" id="TriTrypDB:TcCL_NonESM04990"/>
<sequence>MATHPENAQNSPMGGHAREPVQENNAQPRTVNGLPVPVRVRAIDDQGYEFTKHALRFRGEDWDIVLNSKRDELRIAFTTEAAEATAEPESNIVNIRFFVDESGRLIVKFSVRHKAQTSGSAVQDRLATYPYKAVMALYKPRVKKPRKCTSRWSSSFTGSFARQRRPQPSVSCYGHAAADVGPNGLEFRDKKEIEEMLPIPPEKIAEPPITTIIA</sequence>
<dbReference type="AlphaFoldDB" id="A0A2V2WBK6"/>
<comment type="caution">
    <text evidence="3">The sequence shown here is derived from an EMBL/GenBank/DDBJ whole genome shotgun (WGS) entry which is preliminary data.</text>
</comment>
<organism evidence="3 4">
    <name type="scientific">Trypanosoma cruzi</name>
    <dbReference type="NCBI Taxonomy" id="5693"/>
    <lineage>
        <taxon>Eukaryota</taxon>
        <taxon>Discoba</taxon>
        <taxon>Euglenozoa</taxon>
        <taxon>Kinetoplastea</taxon>
        <taxon>Metakinetoplastina</taxon>
        <taxon>Trypanosomatida</taxon>
        <taxon>Trypanosomatidae</taxon>
        <taxon>Trypanosoma</taxon>
        <taxon>Schizotrypanum</taxon>
    </lineage>
</organism>